<dbReference type="Proteomes" id="UP001165296">
    <property type="component" value="Unassembled WGS sequence"/>
</dbReference>
<dbReference type="EMBL" id="JAJADR010000004">
    <property type="protein sequence ID" value="MCB2409401.1"/>
    <property type="molecule type" value="Genomic_DNA"/>
</dbReference>
<evidence type="ECO:0000313" key="1">
    <source>
        <dbReference type="EMBL" id="MCB2409401.1"/>
    </source>
</evidence>
<gene>
    <name evidence="1" type="ORF">LGH74_15515</name>
</gene>
<dbReference type="RefSeq" id="WP_226177037.1">
    <property type="nucleotide sequence ID" value="NZ_JAJADR010000004.1"/>
</dbReference>
<comment type="caution">
    <text evidence="1">The sequence shown here is derived from an EMBL/GenBank/DDBJ whole genome shotgun (WGS) entry which is preliminary data.</text>
</comment>
<name>A0ABS8AW38_9BACT</name>
<sequence length="262" mass="28800">MYTPLASPLDPRGVFTRHVVWVPPTASSVQGSQAVFRQGRPQDPTASIDWGRLWQRVLASFPQPKDGYIFYGDDAHSTGSVPTHARQGHVVGVLDITMLLRVMDVTTSSWDGGLGIPHPSQQMREKWLKNAQDAFKTKPGTYKYIFELIETAVKQFKNCIGAKSVGESTVSTTQDAYKKLQEAGWVPQQLDSAAVARLPVRAIVPARVTYSGRKTSEQQIDSAYAAPSHKRASLGGQFSLDANGDSIYVVRDGARQDTIRPK</sequence>
<organism evidence="1 2">
    <name type="scientific">Hymenobacter lucidus</name>
    <dbReference type="NCBI Taxonomy" id="2880930"/>
    <lineage>
        <taxon>Bacteria</taxon>
        <taxon>Pseudomonadati</taxon>
        <taxon>Bacteroidota</taxon>
        <taxon>Cytophagia</taxon>
        <taxon>Cytophagales</taxon>
        <taxon>Hymenobacteraceae</taxon>
        <taxon>Hymenobacter</taxon>
    </lineage>
</organism>
<keyword evidence="2" id="KW-1185">Reference proteome</keyword>
<proteinExistence type="predicted"/>
<protein>
    <submittedName>
        <fullName evidence="1">Uncharacterized protein</fullName>
    </submittedName>
</protein>
<evidence type="ECO:0000313" key="2">
    <source>
        <dbReference type="Proteomes" id="UP001165296"/>
    </source>
</evidence>
<accession>A0ABS8AW38</accession>
<reference evidence="1" key="1">
    <citation type="submission" date="2021-10" db="EMBL/GenBank/DDBJ databases">
        <authorList>
            <person name="Dean J.D."/>
            <person name="Kim M.K."/>
            <person name="Newey C.N."/>
            <person name="Stoker T.S."/>
            <person name="Thompson D.W."/>
            <person name="Grose J.H."/>
        </authorList>
    </citation>
    <scope>NUCLEOTIDE SEQUENCE</scope>
    <source>
        <strain evidence="1">BT178</strain>
    </source>
</reference>